<accession>A0A2A8CZ24</accession>
<dbReference type="RefSeq" id="WP_098075015.1">
    <property type="nucleotide sequence ID" value="NZ_PDEQ01000003.1"/>
</dbReference>
<proteinExistence type="predicted"/>
<dbReference type="OrthoDB" id="1271679at2"/>
<gene>
    <name evidence="1" type="ORF">CRI94_07250</name>
</gene>
<reference evidence="1 2" key="1">
    <citation type="submission" date="2017-10" db="EMBL/GenBank/DDBJ databases">
        <title>Draft genome of Longibacter Salinarum.</title>
        <authorList>
            <person name="Goh K.M."/>
            <person name="Shamsir M.S."/>
            <person name="Lim S.W."/>
        </authorList>
    </citation>
    <scope>NUCLEOTIDE SEQUENCE [LARGE SCALE GENOMIC DNA]</scope>
    <source>
        <strain evidence="1 2">KCTC 52045</strain>
    </source>
</reference>
<evidence type="ECO:0008006" key="3">
    <source>
        <dbReference type="Google" id="ProtNLM"/>
    </source>
</evidence>
<evidence type="ECO:0000313" key="2">
    <source>
        <dbReference type="Proteomes" id="UP000220102"/>
    </source>
</evidence>
<dbReference type="AlphaFoldDB" id="A0A2A8CZ24"/>
<keyword evidence="2" id="KW-1185">Reference proteome</keyword>
<name>A0A2A8CZ24_9BACT</name>
<protein>
    <recommendedName>
        <fullName evidence="3">Glyoxalase</fullName>
    </recommendedName>
</protein>
<dbReference type="EMBL" id="PDEQ01000003">
    <property type="protein sequence ID" value="PEN13851.1"/>
    <property type="molecule type" value="Genomic_DNA"/>
</dbReference>
<evidence type="ECO:0000313" key="1">
    <source>
        <dbReference type="EMBL" id="PEN13851.1"/>
    </source>
</evidence>
<dbReference type="Proteomes" id="UP000220102">
    <property type="component" value="Unassembled WGS sequence"/>
</dbReference>
<organism evidence="1 2">
    <name type="scientific">Longibacter salinarum</name>
    <dbReference type="NCBI Taxonomy" id="1850348"/>
    <lineage>
        <taxon>Bacteria</taxon>
        <taxon>Pseudomonadati</taxon>
        <taxon>Rhodothermota</taxon>
        <taxon>Rhodothermia</taxon>
        <taxon>Rhodothermales</taxon>
        <taxon>Salisaetaceae</taxon>
        <taxon>Longibacter</taxon>
    </lineage>
</organism>
<sequence>MPSTRDDNLKSIRPDVPVNTEDSHAVEAFQHEVLRPILKLLNPRVLDLVADTLERYGTGFSTMDRPDQVRRLENLLGQDSRLKRTLLGMVIGHFTSAEMQFYLQHTAEVRRRTVELVTERARSQVNEIAERVKAEK</sequence>
<comment type="caution">
    <text evidence="1">The sequence shown here is derived from an EMBL/GenBank/DDBJ whole genome shotgun (WGS) entry which is preliminary data.</text>
</comment>